<keyword evidence="3" id="KW-0489">Methyltransferase</keyword>
<dbReference type="CDD" id="cd02440">
    <property type="entry name" value="AdoMet_MTases"/>
    <property type="match status" value="1"/>
</dbReference>
<evidence type="ECO:0000256" key="1">
    <source>
        <dbReference type="SAM" id="MobiDB-lite"/>
    </source>
</evidence>
<feature type="compositionally biased region" description="Basic residues" evidence="1">
    <location>
        <begin position="25"/>
        <end position="36"/>
    </location>
</feature>
<dbReference type="GO" id="GO:0008757">
    <property type="term" value="F:S-adenosylmethionine-dependent methyltransferase activity"/>
    <property type="evidence" value="ECO:0007669"/>
    <property type="project" value="InterPro"/>
</dbReference>
<dbReference type="AlphaFoldDB" id="A0A418VL58"/>
<keyword evidence="3" id="KW-0808">Transferase</keyword>
<feature type="region of interest" description="Disordered" evidence="1">
    <location>
        <begin position="25"/>
        <end position="44"/>
    </location>
</feature>
<sequence length="442" mass="48266">MGQSLGAGIGFFPRPDHADVVFRRRRRSSRHAHHRPNLPAPLGGSVAQLAASWRGAWPSESPARPGGDGAWKPRRPLDGHPDRSARPRGPVGRRLAPVGPFVGDRGPRVVACAGSRPGGGGGGDAAGTTPDQPRLGLPTLCAGVCPMMRFMAKVAIQRLIGAIPGGPALYERARRRRIFDDIDSEVAVKRAVAERYASVLRTVGGVEVGALSNHLEMGSGWLPVLPLTFRRYGVTRQVLTDVAPLMRGEDAVAVAAALDRAAPVGAQPLAPPPGEAADRWLERLGIRYHAPQPLPMPFPDASFDLVTITQVLQYPAPDVIRAIHQEAARLLRPGGWYILSVELADLYHHFDPALPRFNFLRYSEATWRRWFNNPYTPLNRLRTTQHRELLAAAPFDILLWETAGGGPDDIAELRRAPPHAAFFHIPEAELARTNLIVLARRR</sequence>
<feature type="region of interest" description="Disordered" evidence="1">
    <location>
        <begin position="54"/>
        <end position="100"/>
    </location>
</feature>
<feature type="compositionally biased region" description="Basic and acidic residues" evidence="1">
    <location>
        <begin position="75"/>
        <end position="85"/>
    </location>
</feature>
<evidence type="ECO:0000259" key="2">
    <source>
        <dbReference type="Pfam" id="PF08241"/>
    </source>
</evidence>
<dbReference type="SUPFAM" id="SSF53335">
    <property type="entry name" value="S-adenosyl-L-methionine-dependent methyltransferases"/>
    <property type="match status" value="1"/>
</dbReference>
<comment type="caution">
    <text evidence="3">The sequence shown here is derived from an EMBL/GenBank/DDBJ whole genome shotgun (WGS) entry which is preliminary data.</text>
</comment>
<dbReference type="GO" id="GO:0032259">
    <property type="term" value="P:methylation"/>
    <property type="evidence" value="ECO:0007669"/>
    <property type="project" value="UniProtKB-KW"/>
</dbReference>
<name>A0A418VL58_9PROT</name>
<gene>
    <name evidence="3" type="ORF">D3877_28575</name>
</gene>
<proteinExistence type="predicted"/>
<accession>A0A418VL58</accession>
<dbReference type="Pfam" id="PF08241">
    <property type="entry name" value="Methyltransf_11"/>
    <property type="match status" value="1"/>
</dbReference>
<dbReference type="InterPro" id="IPR013216">
    <property type="entry name" value="Methyltransf_11"/>
</dbReference>
<dbReference type="InterPro" id="IPR029063">
    <property type="entry name" value="SAM-dependent_MTases_sf"/>
</dbReference>
<evidence type="ECO:0000313" key="3">
    <source>
        <dbReference type="EMBL" id="RJF76898.1"/>
    </source>
</evidence>
<dbReference type="Proteomes" id="UP000283458">
    <property type="component" value="Unassembled WGS sequence"/>
</dbReference>
<dbReference type="Gene3D" id="3.40.50.150">
    <property type="entry name" value="Vaccinia Virus protein VP39"/>
    <property type="match status" value="1"/>
</dbReference>
<reference evidence="3 4" key="1">
    <citation type="submission" date="2018-09" db="EMBL/GenBank/DDBJ databases">
        <authorList>
            <person name="Zhu H."/>
        </authorList>
    </citation>
    <scope>NUCLEOTIDE SEQUENCE [LARGE SCALE GENOMIC DNA]</scope>
    <source>
        <strain evidence="3 4">K2W22B-5</strain>
    </source>
</reference>
<feature type="domain" description="Methyltransferase type 11" evidence="2">
    <location>
        <begin position="286"/>
        <end position="338"/>
    </location>
</feature>
<dbReference type="EMBL" id="QYUL01000006">
    <property type="protein sequence ID" value="RJF76898.1"/>
    <property type="molecule type" value="Genomic_DNA"/>
</dbReference>
<protein>
    <submittedName>
        <fullName evidence="3">Class I SAM-dependent methyltransferase</fullName>
    </submittedName>
</protein>
<keyword evidence="4" id="KW-1185">Reference proteome</keyword>
<evidence type="ECO:0000313" key="4">
    <source>
        <dbReference type="Proteomes" id="UP000283458"/>
    </source>
</evidence>
<organism evidence="3 4">
    <name type="scientific">Azospirillum cavernae</name>
    <dbReference type="NCBI Taxonomy" id="2320860"/>
    <lineage>
        <taxon>Bacteria</taxon>
        <taxon>Pseudomonadati</taxon>
        <taxon>Pseudomonadota</taxon>
        <taxon>Alphaproteobacteria</taxon>
        <taxon>Rhodospirillales</taxon>
        <taxon>Azospirillaceae</taxon>
        <taxon>Azospirillum</taxon>
    </lineage>
</organism>